<name>A0AAD8NQB5_TARER</name>
<evidence type="ECO:0000256" key="1">
    <source>
        <dbReference type="ARBA" id="ARBA00009995"/>
    </source>
</evidence>
<dbReference type="Gene3D" id="3.40.50.2000">
    <property type="entry name" value="Glycogen Phosphorylase B"/>
    <property type="match status" value="2"/>
</dbReference>
<keyword evidence="2 4" id="KW-0328">Glycosyltransferase</keyword>
<dbReference type="CDD" id="cd03784">
    <property type="entry name" value="GT1_Gtf-like"/>
    <property type="match status" value="1"/>
</dbReference>
<evidence type="ECO:0000256" key="5">
    <source>
        <dbReference type="RuleBase" id="RU362057"/>
    </source>
</evidence>
<organism evidence="6 7">
    <name type="scientific">Tagetes erecta</name>
    <name type="common">African marigold</name>
    <dbReference type="NCBI Taxonomy" id="13708"/>
    <lineage>
        <taxon>Eukaryota</taxon>
        <taxon>Viridiplantae</taxon>
        <taxon>Streptophyta</taxon>
        <taxon>Embryophyta</taxon>
        <taxon>Tracheophyta</taxon>
        <taxon>Spermatophyta</taxon>
        <taxon>Magnoliopsida</taxon>
        <taxon>eudicotyledons</taxon>
        <taxon>Gunneridae</taxon>
        <taxon>Pentapetalae</taxon>
        <taxon>asterids</taxon>
        <taxon>campanulids</taxon>
        <taxon>Asterales</taxon>
        <taxon>Asteraceae</taxon>
        <taxon>Asteroideae</taxon>
        <taxon>Heliantheae alliance</taxon>
        <taxon>Tageteae</taxon>
        <taxon>Tagetes</taxon>
    </lineage>
</organism>
<accession>A0AAD8NQB5</accession>
<dbReference type="GO" id="GO:0080043">
    <property type="term" value="F:quercetin 3-O-glucosyltransferase activity"/>
    <property type="evidence" value="ECO:0007669"/>
    <property type="project" value="TreeGrafter"/>
</dbReference>
<dbReference type="SUPFAM" id="SSF53756">
    <property type="entry name" value="UDP-Glycosyltransferase/glycogen phosphorylase"/>
    <property type="match status" value="1"/>
</dbReference>
<evidence type="ECO:0000256" key="3">
    <source>
        <dbReference type="ARBA" id="ARBA00022679"/>
    </source>
</evidence>
<dbReference type="InterPro" id="IPR002213">
    <property type="entry name" value="UDP_glucos_trans"/>
</dbReference>
<dbReference type="InterPro" id="IPR035595">
    <property type="entry name" value="UDP_glycos_trans_CS"/>
</dbReference>
<evidence type="ECO:0000313" key="7">
    <source>
        <dbReference type="Proteomes" id="UP001229421"/>
    </source>
</evidence>
<dbReference type="PANTHER" id="PTHR11926">
    <property type="entry name" value="GLUCOSYL/GLUCURONOSYL TRANSFERASES"/>
    <property type="match status" value="1"/>
</dbReference>
<keyword evidence="7" id="KW-1185">Reference proteome</keyword>
<reference evidence="6" key="1">
    <citation type="journal article" date="2023" name="bioRxiv">
        <title>Improved chromosome-level genome assembly for marigold (Tagetes erecta).</title>
        <authorList>
            <person name="Jiang F."/>
            <person name="Yuan L."/>
            <person name="Wang S."/>
            <person name="Wang H."/>
            <person name="Xu D."/>
            <person name="Wang A."/>
            <person name="Fan W."/>
        </authorList>
    </citation>
    <scope>NUCLEOTIDE SEQUENCE</scope>
    <source>
        <strain evidence="6">WSJ</strain>
        <tissue evidence="6">Leaf</tissue>
    </source>
</reference>
<evidence type="ECO:0000256" key="2">
    <source>
        <dbReference type="ARBA" id="ARBA00022676"/>
    </source>
</evidence>
<keyword evidence="3 4" id="KW-0808">Transferase</keyword>
<comment type="similarity">
    <text evidence="1 4">Belongs to the UDP-glycosyltransferase family.</text>
</comment>
<dbReference type="PROSITE" id="PS00375">
    <property type="entry name" value="UDPGT"/>
    <property type="match status" value="1"/>
</dbReference>
<dbReference type="AlphaFoldDB" id="A0AAD8NQB5"/>
<dbReference type="GO" id="GO:0080044">
    <property type="term" value="F:quercetin 7-O-glucosyltransferase activity"/>
    <property type="evidence" value="ECO:0007669"/>
    <property type="project" value="TreeGrafter"/>
</dbReference>
<protein>
    <recommendedName>
        <fullName evidence="5">Glycosyltransferase</fullName>
        <ecNumber evidence="5">2.4.1.-</ecNumber>
    </recommendedName>
</protein>
<dbReference type="EMBL" id="JAUHHV010000007">
    <property type="protein sequence ID" value="KAK1417529.1"/>
    <property type="molecule type" value="Genomic_DNA"/>
</dbReference>
<dbReference type="EC" id="2.4.1.-" evidence="5"/>
<dbReference type="Pfam" id="PF00201">
    <property type="entry name" value="UDPGT"/>
    <property type="match status" value="1"/>
</dbReference>
<sequence length="495" mass="54794">MGTKQVLVHVFLVSFPGQGHVNPLLRLGMLLASKGNALVTFSTCKAIGNKMKKAGANVSSDPTPVGNGGGMIRFDFFDDGCDEDNDDERNDLEAYLAKLEAHGKIELAKIINSHAENGRPVSCLINNPFVAWVSDVAKDLDIPCAMLWVQSCFCFTSYYYYHNALVPFPSEEQPEIDVQLPHMPLLKWDEIPSFLHAKSPDVFLRRAILKQFEKLPNNFCVLMESFEELEGDLIKYMSQIFPIRAVGPFKSSILETSSKISGDLKKPDDCLEWLDSKKPSSVVYISFGSVVALSQEQVTEMAYGVLNSGVSFLWAFWTGPTSAGESGKLPERFLEEAGARGMVVQWSPQEQVLAHPAVACFVSHCGWNSTMEALSSGVPMVAFPQWGDQVTDAKYLVDEWKVGIRMCRGEAENRVIGRKEVEECLREATSGLKAAEIKANALKWKKAAEEAIVEDGTSNHNIKEFVDDVRKMSLKKAKKAMEDAIPESGAFKKAM</sequence>
<evidence type="ECO:0000313" key="6">
    <source>
        <dbReference type="EMBL" id="KAK1417529.1"/>
    </source>
</evidence>
<comment type="caution">
    <text evidence="6">The sequence shown here is derived from an EMBL/GenBank/DDBJ whole genome shotgun (WGS) entry which is preliminary data.</text>
</comment>
<dbReference type="PANTHER" id="PTHR11926:SF986">
    <property type="entry name" value="UDP-GLYCOSYLTRANSFERASE 84A1"/>
    <property type="match status" value="1"/>
</dbReference>
<dbReference type="FunFam" id="3.40.50.2000:FF:000101">
    <property type="entry name" value="Glycosyltransferase"/>
    <property type="match status" value="1"/>
</dbReference>
<gene>
    <name evidence="6" type="ORF">QVD17_26658</name>
</gene>
<dbReference type="Proteomes" id="UP001229421">
    <property type="component" value="Unassembled WGS sequence"/>
</dbReference>
<dbReference type="FunFam" id="3.40.50.2000:FF:000019">
    <property type="entry name" value="Glycosyltransferase"/>
    <property type="match status" value="1"/>
</dbReference>
<evidence type="ECO:0000256" key="4">
    <source>
        <dbReference type="RuleBase" id="RU003718"/>
    </source>
</evidence>
<proteinExistence type="inferred from homology"/>